<evidence type="ECO:0000313" key="6">
    <source>
        <dbReference type="EMBL" id="KAA0021355.1"/>
    </source>
</evidence>
<dbReference type="InterPro" id="IPR050301">
    <property type="entry name" value="NTE"/>
</dbReference>
<keyword evidence="7" id="KW-1185">Reference proteome</keyword>
<keyword evidence="3 4" id="KW-0443">Lipid metabolism</keyword>
<dbReference type="InterPro" id="IPR016035">
    <property type="entry name" value="Acyl_Trfase/lysoPLipase"/>
</dbReference>
<feature type="active site" description="Nucleophile" evidence="4">
    <location>
        <position position="45"/>
    </location>
</feature>
<protein>
    <submittedName>
        <fullName evidence="6">Patatin-like phospholipase family protein</fullName>
    </submittedName>
</protein>
<comment type="caution">
    <text evidence="4">Lacks conserved residue(s) required for the propagation of feature annotation.</text>
</comment>
<dbReference type="SUPFAM" id="SSF52151">
    <property type="entry name" value="FabD/lysophospholipase-like"/>
    <property type="match status" value="1"/>
</dbReference>
<dbReference type="GO" id="GO:0016042">
    <property type="term" value="P:lipid catabolic process"/>
    <property type="evidence" value="ECO:0007669"/>
    <property type="project" value="UniProtKB-UniRule"/>
</dbReference>
<feature type="active site" description="Proton acceptor" evidence="4">
    <location>
        <position position="186"/>
    </location>
</feature>
<evidence type="ECO:0000313" key="7">
    <source>
        <dbReference type="Proteomes" id="UP000322244"/>
    </source>
</evidence>
<dbReference type="PANTHER" id="PTHR14226">
    <property type="entry name" value="NEUROPATHY TARGET ESTERASE/SWISS CHEESE D.MELANOGASTER"/>
    <property type="match status" value="1"/>
</dbReference>
<evidence type="ECO:0000256" key="1">
    <source>
        <dbReference type="ARBA" id="ARBA00022801"/>
    </source>
</evidence>
<keyword evidence="1 4" id="KW-0378">Hydrolase</keyword>
<dbReference type="AlphaFoldDB" id="A0A5A7S9Y9"/>
<evidence type="ECO:0000259" key="5">
    <source>
        <dbReference type="PROSITE" id="PS51635"/>
    </source>
</evidence>
<dbReference type="Pfam" id="PF01734">
    <property type="entry name" value="Patatin"/>
    <property type="match status" value="1"/>
</dbReference>
<gene>
    <name evidence="6" type="ORF">FOY51_19095</name>
</gene>
<evidence type="ECO:0000256" key="2">
    <source>
        <dbReference type="ARBA" id="ARBA00022963"/>
    </source>
</evidence>
<dbReference type="PANTHER" id="PTHR14226:SF57">
    <property type="entry name" value="BLR7027 PROTEIN"/>
    <property type="match status" value="1"/>
</dbReference>
<feature type="domain" description="PNPLA" evidence="5">
    <location>
        <begin position="9"/>
        <end position="199"/>
    </location>
</feature>
<name>A0A5A7S9Y9_9NOCA</name>
<evidence type="ECO:0000256" key="4">
    <source>
        <dbReference type="PROSITE-ProRule" id="PRU01161"/>
    </source>
</evidence>
<dbReference type="EMBL" id="VLNY01000010">
    <property type="protein sequence ID" value="KAA0021355.1"/>
    <property type="molecule type" value="Genomic_DNA"/>
</dbReference>
<keyword evidence="2 4" id="KW-0442">Lipid degradation</keyword>
<comment type="caution">
    <text evidence="6">The sequence shown here is derived from an EMBL/GenBank/DDBJ whole genome shotgun (WGS) entry which is preliminary data.</text>
</comment>
<feature type="short sequence motif" description="GXSXG" evidence="4">
    <location>
        <begin position="43"/>
        <end position="47"/>
    </location>
</feature>
<sequence>MSAPQTALLLGGGGVGGTAWMLGLANGLAANGIDLTRAERSVGTSAGAIAAAILATGVWDLSTLGDAPAIREGAPPPVPDAEIQRALFDILGDSDASRRDKSARIADITSTLPTADDSQIRRIHTLIGTSSWPRTDLRIVSLAADTGERHVWTSESGTTLSTAVAASHAFPGAFPPVQIGRARHIDGGLFSDINADLAGPAQRVLILRPFHGVFPEIPSPDESAVLTANTTLLVGPDSESRMALDPALAASAAWSLAFAHGTRQADKAVGPIREWLGRAGNSTIQTWSREQ</sequence>
<accession>A0A5A7S9Y9</accession>
<dbReference type="PROSITE" id="PS51635">
    <property type="entry name" value="PNPLA"/>
    <property type="match status" value="1"/>
</dbReference>
<dbReference type="RefSeq" id="WP_149431859.1">
    <property type="nucleotide sequence ID" value="NZ_VLNY01000010.1"/>
</dbReference>
<feature type="short sequence motif" description="DGA/G" evidence="4">
    <location>
        <begin position="186"/>
        <end position="188"/>
    </location>
</feature>
<dbReference type="Proteomes" id="UP000322244">
    <property type="component" value="Unassembled WGS sequence"/>
</dbReference>
<proteinExistence type="predicted"/>
<reference evidence="6 7" key="1">
    <citation type="submission" date="2019-07" db="EMBL/GenBank/DDBJ databases">
        <title>Rhodococcus cavernicolus sp. nov., isolated from a cave.</title>
        <authorList>
            <person name="Lee S.D."/>
        </authorList>
    </citation>
    <scope>NUCLEOTIDE SEQUENCE [LARGE SCALE GENOMIC DNA]</scope>
    <source>
        <strain evidence="6 7">C1-24</strain>
    </source>
</reference>
<organism evidence="6 7">
    <name type="scientific">Antrihabitans cavernicola</name>
    <dbReference type="NCBI Taxonomy" id="2495913"/>
    <lineage>
        <taxon>Bacteria</taxon>
        <taxon>Bacillati</taxon>
        <taxon>Actinomycetota</taxon>
        <taxon>Actinomycetes</taxon>
        <taxon>Mycobacteriales</taxon>
        <taxon>Nocardiaceae</taxon>
        <taxon>Antrihabitans</taxon>
    </lineage>
</organism>
<dbReference type="Gene3D" id="3.40.1090.10">
    <property type="entry name" value="Cytosolic phospholipase A2 catalytic domain"/>
    <property type="match status" value="2"/>
</dbReference>
<evidence type="ECO:0000256" key="3">
    <source>
        <dbReference type="ARBA" id="ARBA00023098"/>
    </source>
</evidence>
<dbReference type="InterPro" id="IPR002641">
    <property type="entry name" value="PNPLA_dom"/>
</dbReference>
<dbReference type="OrthoDB" id="2339873at2"/>
<dbReference type="GO" id="GO:0016787">
    <property type="term" value="F:hydrolase activity"/>
    <property type="evidence" value="ECO:0007669"/>
    <property type="project" value="UniProtKB-UniRule"/>
</dbReference>